<gene>
    <name evidence="2" type="ORF">SAZU_2696</name>
</gene>
<dbReference type="Proteomes" id="UP000053859">
    <property type="component" value="Unassembled WGS sequence"/>
</dbReference>
<dbReference type="OrthoDB" id="4336036at2"/>
<accession>A0A0K8PKM7</accession>
<dbReference type="AlphaFoldDB" id="A0A0K8PKM7"/>
<sequence>MRSQDTFIPYPYLRAVWNSLAASGMLHPLDDTAPGLSAYDDPPAERARRPRLTALEQRLARETQRDPGTRGARAA</sequence>
<name>A0A0K8PKM7_STRAJ</name>
<evidence type="ECO:0000313" key="3">
    <source>
        <dbReference type="Proteomes" id="UP000053859"/>
    </source>
</evidence>
<reference evidence="2" key="1">
    <citation type="journal article" date="2015" name="Genome Announc.">
        <title>Draft Genome Sequence of Thiostrepton-Producing Streptomyces azureus ATCC 14921.</title>
        <authorList>
            <person name="Sakihara K."/>
            <person name="Maeda J."/>
            <person name="Tashiro K."/>
            <person name="Fujino Y."/>
            <person name="Kuhara S."/>
            <person name="Ohshima T."/>
            <person name="Ogata S."/>
            <person name="Doi K."/>
        </authorList>
    </citation>
    <scope>NUCLEOTIDE SEQUENCE [LARGE SCALE GENOMIC DNA]</scope>
    <source>
        <strain evidence="2">ATCC14921</strain>
    </source>
</reference>
<dbReference type="PATRIC" id="fig|146537.3.peg.2841"/>
<proteinExistence type="predicted"/>
<dbReference type="RefSeq" id="WP_059417164.1">
    <property type="nucleotide sequence ID" value="NZ_DF968245.1"/>
</dbReference>
<dbReference type="EMBL" id="DF968245">
    <property type="protein sequence ID" value="GAP47959.1"/>
    <property type="molecule type" value="Genomic_DNA"/>
</dbReference>
<evidence type="ECO:0000256" key="1">
    <source>
        <dbReference type="SAM" id="MobiDB-lite"/>
    </source>
</evidence>
<organism evidence="2 3">
    <name type="scientific">Streptomyces azureus</name>
    <dbReference type="NCBI Taxonomy" id="146537"/>
    <lineage>
        <taxon>Bacteria</taxon>
        <taxon>Bacillati</taxon>
        <taxon>Actinomycetota</taxon>
        <taxon>Actinomycetes</taxon>
        <taxon>Kitasatosporales</taxon>
        <taxon>Streptomycetaceae</taxon>
        <taxon>Streptomyces</taxon>
    </lineage>
</organism>
<protein>
    <submittedName>
        <fullName evidence="2">Uncharacterized protein</fullName>
    </submittedName>
</protein>
<evidence type="ECO:0000313" key="2">
    <source>
        <dbReference type="EMBL" id="GAP47959.1"/>
    </source>
</evidence>
<keyword evidence="3" id="KW-1185">Reference proteome</keyword>
<feature type="compositionally biased region" description="Basic and acidic residues" evidence="1">
    <location>
        <begin position="58"/>
        <end position="68"/>
    </location>
</feature>
<feature type="region of interest" description="Disordered" evidence="1">
    <location>
        <begin position="28"/>
        <end position="75"/>
    </location>
</feature>